<feature type="signal peptide" evidence="2">
    <location>
        <begin position="1"/>
        <end position="16"/>
    </location>
</feature>
<evidence type="ECO:0000259" key="4">
    <source>
        <dbReference type="Pfam" id="PF18998"/>
    </source>
</evidence>
<evidence type="ECO:0000259" key="3">
    <source>
        <dbReference type="Pfam" id="PF18203"/>
    </source>
</evidence>
<comment type="caution">
    <text evidence="5">The sequence shown here is derived from an EMBL/GenBank/DDBJ whole genome shotgun (WGS) entry which is preliminary data.</text>
</comment>
<sequence>MLALFLALGSPLLVQAAAADTGYQLKAWTGCDNNASLTCTLSGIREDKSEITQFAKQLFTVTAQVSPADAGSITCEAMHIAYGEGTTCTVHPAAGYVVNFIRGCDSKDGLVCQLSGVTGNRNVTAELVKQQYSITAQVSSPYLGSLICETNRIGFGDSTTCTAAAEPGARFTGFGVDSVCAASATAAPETCVLENVTSDLAVFAHFEPYFSALTVPTVGEPATASASFTGGGADCRLDLSRTAFVAAPGSLPNGQTMPHGMLDFKLIGCNSTPVTVSIAWPNAVQGLTKWGKASIDATSPSYFQPSDLVVAGNTTTFTVQDGQLGDDDWATNGVIVDPVGATVPAALAQAVPVPTLGYLALALMGLIVAGLGLRGLHQR</sequence>
<evidence type="ECO:0000256" key="2">
    <source>
        <dbReference type="SAM" id="SignalP"/>
    </source>
</evidence>
<dbReference type="InterPro" id="IPR044060">
    <property type="entry name" value="Bacterial_rp_domain"/>
</dbReference>
<feature type="chain" id="PRO_5020362899" description="IPTL-CTERM sorting domain-containing protein" evidence="2">
    <location>
        <begin position="17"/>
        <end position="379"/>
    </location>
</feature>
<proteinExistence type="predicted"/>
<reference evidence="5 6" key="1">
    <citation type="submission" date="2019-04" db="EMBL/GenBank/DDBJ databases">
        <title>Lampropedia sp YIM MLB12 draf genome.</title>
        <authorList>
            <person name="Wang Y.-X."/>
        </authorList>
    </citation>
    <scope>NUCLEOTIDE SEQUENCE [LARGE SCALE GENOMIC DNA]</scope>
    <source>
        <strain evidence="5 6">YIM MLB12</strain>
    </source>
</reference>
<keyword evidence="1" id="KW-0472">Membrane</keyword>
<feature type="domain" description="Bacterial repeat" evidence="4">
    <location>
        <begin position="62"/>
        <end position="126"/>
    </location>
</feature>
<dbReference type="Pfam" id="PF18998">
    <property type="entry name" value="Flg_new_2"/>
    <property type="match status" value="2"/>
</dbReference>
<dbReference type="AlphaFoldDB" id="A0A4S5BKH5"/>
<dbReference type="InterPro" id="IPR026442">
    <property type="entry name" value="IPTL_CTERM"/>
</dbReference>
<keyword evidence="1" id="KW-0812">Transmembrane</keyword>
<organism evidence="5 6">
    <name type="scientific">Lampropedia aestuarii</name>
    <dbReference type="NCBI Taxonomy" id="2562762"/>
    <lineage>
        <taxon>Bacteria</taxon>
        <taxon>Pseudomonadati</taxon>
        <taxon>Pseudomonadota</taxon>
        <taxon>Betaproteobacteria</taxon>
        <taxon>Burkholderiales</taxon>
        <taxon>Comamonadaceae</taxon>
        <taxon>Lampropedia</taxon>
    </lineage>
</organism>
<dbReference type="NCBIfam" id="NF041766">
    <property type="entry name" value="choice_anch_U"/>
    <property type="match status" value="1"/>
</dbReference>
<keyword evidence="6" id="KW-1185">Reference proteome</keyword>
<evidence type="ECO:0000256" key="1">
    <source>
        <dbReference type="SAM" id="Phobius"/>
    </source>
</evidence>
<keyword evidence="1" id="KW-1133">Transmembrane helix</keyword>
<evidence type="ECO:0000313" key="6">
    <source>
        <dbReference type="Proteomes" id="UP000306236"/>
    </source>
</evidence>
<accession>A0A4S5BKH5</accession>
<keyword evidence="2" id="KW-0732">Signal</keyword>
<dbReference type="InterPro" id="IPR053784">
    <property type="entry name" value="Choice_anch_U_dom"/>
</dbReference>
<dbReference type="Proteomes" id="UP000306236">
    <property type="component" value="Unassembled WGS sequence"/>
</dbReference>
<evidence type="ECO:0000313" key="5">
    <source>
        <dbReference type="EMBL" id="THJ33014.1"/>
    </source>
</evidence>
<feature type="transmembrane region" description="Helical" evidence="1">
    <location>
        <begin position="356"/>
        <end position="376"/>
    </location>
</feature>
<dbReference type="Pfam" id="PF18203">
    <property type="entry name" value="IPTL-CTERM"/>
    <property type="match status" value="1"/>
</dbReference>
<dbReference type="RefSeq" id="WP_205880064.1">
    <property type="nucleotide sequence ID" value="NZ_SSWX01000012.1"/>
</dbReference>
<feature type="domain" description="Bacterial repeat" evidence="4">
    <location>
        <begin position="151"/>
        <end position="207"/>
    </location>
</feature>
<feature type="domain" description="IPTL-CTERM protein sorting" evidence="3">
    <location>
        <begin position="352"/>
        <end position="377"/>
    </location>
</feature>
<name>A0A4S5BKH5_9BURK</name>
<gene>
    <name evidence="5" type="ORF">E8K88_10480</name>
</gene>
<evidence type="ECO:0008006" key="7">
    <source>
        <dbReference type="Google" id="ProtNLM"/>
    </source>
</evidence>
<protein>
    <recommendedName>
        <fullName evidence="7">IPTL-CTERM sorting domain-containing protein</fullName>
    </recommendedName>
</protein>
<dbReference type="EMBL" id="SSWX01000012">
    <property type="protein sequence ID" value="THJ33014.1"/>
    <property type="molecule type" value="Genomic_DNA"/>
</dbReference>